<dbReference type="EC" id="3.2.1.183" evidence="2"/>
<dbReference type="RefSeq" id="WP_219286168.1">
    <property type="nucleotide sequence ID" value="NZ_RPHB01000001.1"/>
</dbReference>
<dbReference type="CDD" id="cd03786">
    <property type="entry name" value="GTB_UDP-GlcNAc_2-Epimerase"/>
    <property type="match status" value="1"/>
</dbReference>
<evidence type="ECO:0000259" key="1">
    <source>
        <dbReference type="Pfam" id="PF02350"/>
    </source>
</evidence>
<dbReference type="NCBIfam" id="TIGR03568">
    <property type="entry name" value="NeuC_NnaA"/>
    <property type="match status" value="1"/>
</dbReference>
<dbReference type="AlphaFoldDB" id="A0A951IVH2"/>
<dbReference type="InterPro" id="IPR029767">
    <property type="entry name" value="WecB-like"/>
</dbReference>
<dbReference type="InterPro" id="IPR003331">
    <property type="entry name" value="UDP_GlcNAc_Epimerase_2_dom"/>
</dbReference>
<dbReference type="GO" id="GO:0004553">
    <property type="term" value="F:hydrolase activity, hydrolyzing O-glycosyl compounds"/>
    <property type="evidence" value="ECO:0007669"/>
    <property type="project" value="InterPro"/>
</dbReference>
<protein>
    <submittedName>
        <fullName evidence="2">UDP-N-acetylglucosamine 2-epimerase (Hydrolyzing)</fullName>
        <ecNumber evidence="2">3.2.1.183</ecNumber>
    </submittedName>
</protein>
<evidence type="ECO:0000313" key="3">
    <source>
        <dbReference type="Proteomes" id="UP000727490"/>
    </source>
</evidence>
<comment type="caution">
    <text evidence="2">The sequence shown here is derived from an EMBL/GenBank/DDBJ whole genome shotgun (WGS) entry which is preliminary data.</text>
</comment>
<keyword evidence="3" id="KW-1185">Reference proteome</keyword>
<gene>
    <name evidence="2" type="primary">neuC</name>
    <name evidence="2" type="ORF">EGN73_00885</name>
</gene>
<dbReference type="PANTHER" id="PTHR43174:SF3">
    <property type="entry name" value="UDP-N-ACETYLGLUCOSAMINE 2-EPIMERASE"/>
    <property type="match status" value="1"/>
</dbReference>
<name>A0A951IVH2_9BACT</name>
<evidence type="ECO:0000313" key="2">
    <source>
        <dbReference type="EMBL" id="MBW3466368.1"/>
    </source>
</evidence>
<organism evidence="2 3">
    <name type="scientific">Arthrospiribacter ruber</name>
    <dbReference type="NCBI Taxonomy" id="2487934"/>
    <lineage>
        <taxon>Bacteria</taxon>
        <taxon>Pseudomonadati</taxon>
        <taxon>Bacteroidota</taxon>
        <taxon>Cytophagia</taxon>
        <taxon>Cytophagales</taxon>
        <taxon>Cyclobacteriaceae</taxon>
        <taxon>Arthrospiribacter</taxon>
    </lineage>
</organism>
<dbReference type="PANTHER" id="PTHR43174">
    <property type="entry name" value="UDP-N-ACETYLGLUCOSAMINE 2-EPIMERASE"/>
    <property type="match status" value="1"/>
</dbReference>
<keyword evidence="2" id="KW-0378">Hydrolase</keyword>
<keyword evidence="2" id="KW-0326">Glycosidase</keyword>
<dbReference type="InterPro" id="IPR020004">
    <property type="entry name" value="UDP-GlcNAc_Epase"/>
</dbReference>
<sequence length="384" mass="42186">MAKRKICVVITARPSYSRIKTALEAINKHPDLELQLVVAASALLDRYGSAVNYMVKDGFEISAKVFNILEGENLTAAAKTTGIGILELSTVFDNLAPDIVVTVADRFETMATAIAASYMNIPLAHIQGGEVTGNIDEKVRHSITKLADYHFVASNGAYERVVKLGENPEFVFNTGCPSIDLAAGVKENPRLDFEPYQKYGGVGAAPDLKNGYWVVMQHPVTTEVSLSRKQIEETLHAMYEIKEPVLMFWPNVDAGADGTSTGIRSFRETHKLDHFHFFKNMEPLDFLRVLCNSKGLIGNSSVGIRECAFLGVPVVNIGSRQNKRDRGDNVIDVGYSKDEILHAIKAHTRHKPSTSHIYGGGDAGKQIAKLLSTLPLVFHKTITF</sequence>
<dbReference type="Proteomes" id="UP000727490">
    <property type="component" value="Unassembled WGS sequence"/>
</dbReference>
<dbReference type="Pfam" id="PF02350">
    <property type="entry name" value="Epimerase_2"/>
    <property type="match status" value="1"/>
</dbReference>
<dbReference type="EMBL" id="RPHB01000001">
    <property type="protein sequence ID" value="MBW3466368.1"/>
    <property type="molecule type" value="Genomic_DNA"/>
</dbReference>
<reference evidence="2 3" key="1">
    <citation type="journal article" date="2020" name="Syst. Appl. Microbiol.">
        <title>Arthrospiribacter ruber gen. nov., sp. nov., a novel bacterium isolated from Arthrospira cultures.</title>
        <authorList>
            <person name="Waleron M."/>
            <person name="Misztak A."/>
            <person name="Waleron M.M."/>
            <person name="Furmaniak M."/>
            <person name="Mrozik A."/>
            <person name="Waleron K."/>
        </authorList>
    </citation>
    <scope>NUCLEOTIDE SEQUENCE [LARGE SCALE GENOMIC DNA]</scope>
    <source>
        <strain evidence="2 3">DPMB0001</strain>
    </source>
</reference>
<feature type="domain" description="UDP-N-acetylglucosamine 2-epimerase" evidence="1">
    <location>
        <begin position="25"/>
        <end position="371"/>
    </location>
</feature>
<accession>A0A951IVH2</accession>
<proteinExistence type="predicted"/>
<dbReference type="GO" id="GO:0006047">
    <property type="term" value="P:UDP-N-acetylglucosamine metabolic process"/>
    <property type="evidence" value="ECO:0007669"/>
    <property type="project" value="InterPro"/>
</dbReference>